<reference evidence="3" key="1">
    <citation type="journal article" date="2019" name="Int. J. Syst. Evol. Microbiol.">
        <title>The Global Catalogue of Microorganisms (GCM) 10K type strain sequencing project: providing services to taxonomists for standard genome sequencing and annotation.</title>
        <authorList>
            <consortium name="The Broad Institute Genomics Platform"/>
            <consortium name="The Broad Institute Genome Sequencing Center for Infectious Disease"/>
            <person name="Wu L."/>
            <person name="Ma J."/>
        </authorList>
    </citation>
    <scope>NUCLEOTIDE SEQUENCE [LARGE SCALE GENOMIC DNA]</scope>
    <source>
        <strain evidence="3">JCM 18958</strain>
    </source>
</reference>
<keyword evidence="3" id="KW-1185">Reference proteome</keyword>
<sequence length="269" mass="29840">MSGKSQELDGLLGFSRALKGHRGFAALELARLADLLHVDIHFLITGEPNPRDVLIAARHSYDHVTGRRSVPGEETDRQDLQDVVQLYRQAEPVHLPTTQLPADVAKTRERLGPDFVQPFATRLEAMNIDVVRLTGLSTAYSFTVNDRAVIVLGTSGQWFRDNWSLAHELGHLVLRHGDLSQSEDLRRTAEVQANAFAAELLLPEAEIRGLDWKSVSAPELAERLWVFGVSTEALALLRSVQQNYPSSSQLHVRGRTLRNGSQARRSSGA</sequence>
<comment type="caution">
    <text evidence="2">The sequence shown here is derived from an EMBL/GenBank/DDBJ whole genome shotgun (WGS) entry which is preliminary data.</text>
</comment>
<name>A0ABP8WP82_9MICC</name>
<dbReference type="Pfam" id="PF06114">
    <property type="entry name" value="Peptidase_M78"/>
    <property type="match status" value="1"/>
</dbReference>
<dbReference type="Gene3D" id="1.10.10.2910">
    <property type="match status" value="1"/>
</dbReference>
<dbReference type="EMBL" id="BAABLN010000008">
    <property type="protein sequence ID" value="GAA4692785.1"/>
    <property type="molecule type" value="Genomic_DNA"/>
</dbReference>
<feature type="domain" description="IrrE N-terminal-like" evidence="1">
    <location>
        <begin position="125"/>
        <end position="235"/>
    </location>
</feature>
<dbReference type="InterPro" id="IPR052345">
    <property type="entry name" value="Rad_response_metalloprotease"/>
</dbReference>
<evidence type="ECO:0000259" key="1">
    <source>
        <dbReference type="Pfam" id="PF06114"/>
    </source>
</evidence>
<dbReference type="RefSeq" id="WP_345310604.1">
    <property type="nucleotide sequence ID" value="NZ_BAABLN010000008.1"/>
</dbReference>
<evidence type="ECO:0000313" key="2">
    <source>
        <dbReference type="EMBL" id="GAA4692785.1"/>
    </source>
</evidence>
<protein>
    <recommendedName>
        <fullName evidence="1">IrrE N-terminal-like domain-containing protein</fullName>
    </recommendedName>
</protein>
<organism evidence="2 3">
    <name type="scientific">Kocuria gwangalliensis</name>
    <dbReference type="NCBI Taxonomy" id="501592"/>
    <lineage>
        <taxon>Bacteria</taxon>
        <taxon>Bacillati</taxon>
        <taxon>Actinomycetota</taxon>
        <taxon>Actinomycetes</taxon>
        <taxon>Micrococcales</taxon>
        <taxon>Micrococcaceae</taxon>
        <taxon>Kocuria</taxon>
    </lineage>
</organism>
<evidence type="ECO:0000313" key="3">
    <source>
        <dbReference type="Proteomes" id="UP001501446"/>
    </source>
</evidence>
<dbReference type="Proteomes" id="UP001501446">
    <property type="component" value="Unassembled WGS sequence"/>
</dbReference>
<accession>A0ABP8WP82</accession>
<gene>
    <name evidence="2" type="ORF">GCM10025781_07600</name>
</gene>
<dbReference type="InterPro" id="IPR010359">
    <property type="entry name" value="IrrE_HExxH"/>
</dbReference>
<dbReference type="PANTHER" id="PTHR43236:SF1">
    <property type="entry name" value="BLL7220 PROTEIN"/>
    <property type="match status" value="1"/>
</dbReference>
<dbReference type="PANTHER" id="PTHR43236">
    <property type="entry name" value="ANTITOXIN HIGA1"/>
    <property type="match status" value="1"/>
</dbReference>
<proteinExistence type="predicted"/>